<accession>A0A1H2X1F2</accession>
<dbReference type="SUPFAM" id="SSF53448">
    <property type="entry name" value="Nucleotide-diphospho-sugar transferases"/>
    <property type="match status" value="1"/>
</dbReference>
<dbReference type="Gene3D" id="3.90.550.10">
    <property type="entry name" value="Spore Coat Polysaccharide Biosynthesis Protein SpsA, Chain A"/>
    <property type="match status" value="1"/>
</dbReference>
<evidence type="ECO:0000313" key="2">
    <source>
        <dbReference type="EMBL" id="SDW86608.1"/>
    </source>
</evidence>
<keyword evidence="2" id="KW-0808">Transferase</keyword>
<dbReference type="PANTHER" id="PTHR43685">
    <property type="entry name" value="GLYCOSYLTRANSFERASE"/>
    <property type="match status" value="1"/>
</dbReference>
<dbReference type="Pfam" id="PF00535">
    <property type="entry name" value="Glycos_transf_2"/>
    <property type="match status" value="1"/>
</dbReference>
<dbReference type="PANTHER" id="PTHR43685:SF2">
    <property type="entry name" value="GLYCOSYLTRANSFERASE 2-LIKE DOMAIN-CONTAINING PROTEIN"/>
    <property type="match status" value="1"/>
</dbReference>
<protein>
    <submittedName>
        <fullName evidence="2">Glycosyltransferase, GT2 family</fullName>
    </submittedName>
</protein>
<sequence>MQFSLIICTYQRPKALLNLLNSIQDQKMYPNEIIIVDGSRDNKTKDLVQEYKFENLYYFKVEDKDRGLTRQRNYGISKVTQDSEVVCFLDDDTYLKKDYFKNLIEVFKRNQEIFGVGGVAINENRWIKKDYEKSYSNKKYFEFENYVVERGSRHILRNHLGLGSNKLPGNMPEFSHGTSYSYPLNGKFYEVDLLIGMSMSFRKQVTDSIKFSTYFEGYGLYEDADYSLRAIEFGKNVIATNVCLRHFHEATGRPNKYNYGKMVVRNGWYVWRIKYPKPKLEARLKWNVIIWLLIFIRLGNVITTKKKKGAFTEALGRIVGWFSLFLNKPKVER</sequence>
<name>A0A1H2X1F2_9FLAO</name>
<dbReference type="Proteomes" id="UP000199595">
    <property type="component" value="Unassembled WGS sequence"/>
</dbReference>
<dbReference type="InterPro" id="IPR050834">
    <property type="entry name" value="Glycosyltransf_2"/>
</dbReference>
<dbReference type="OrthoDB" id="1493960at2"/>
<reference evidence="2 3" key="1">
    <citation type="submission" date="2016-10" db="EMBL/GenBank/DDBJ databases">
        <authorList>
            <person name="de Groot N.N."/>
        </authorList>
    </citation>
    <scope>NUCLEOTIDE SEQUENCE [LARGE SCALE GENOMIC DNA]</scope>
    <source>
        <strain evidence="2 3">DSM 24956</strain>
    </source>
</reference>
<evidence type="ECO:0000313" key="3">
    <source>
        <dbReference type="Proteomes" id="UP000199595"/>
    </source>
</evidence>
<dbReference type="STRING" id="762486.SAMN05444411_102341"/>
<gene>
    <name evidence="2" type="ORF">SAMN05444411_102341</name>
</gene>
<keyword evidence="3" id="KW-1185">Reference proteome</keyword>
<dbReference type="InterPro" id="IPR001173">
    <property type="entry name" value="Glyco_trans_2-like"/>
</dbReference>
<evidence type="ECO:0000259" key="1">
    <source>
        <dbReference type="Pfam" id="PF00535"/>
    </source>
</evidence>
<dbReference type="RefSeq" id="WP_090121312.1">
    <property type="nucleotide sequence ID" value="NZ_FNNJ01000002.1"/>
</dbReference>
<dbReference type="AlphaFoldDB" id="A0A1H2X1F2"/>
<feature type="domain" description="Glycosyltransferase 2-like" evidence="1">
    <location>
        <begin position="4"/>
        <end position="151"/>
    </location>
</feature>
<dbReference type="CDD" id="cd00761">
    <property type="entry name" value="Glyco_tranf_GTA_type"/>
    <property type="match status" value="1"/>
</dbReference>
<dbReference type="InterPro" id="IPR029044">
    <property type="entry name" value="Nucleotide-diphossugar_trans"/>
</dbReference>
<dbReference type="EMBL" id="FNNJ01000002">
    <property type="protein sequence ID" value="SDW86608.1"/>
    <property type="molecule type" value="Genomic_DNA"/>
</dbReference>
<proteinExistence type="predicted"/>
<organism evidence="2 3">
    <name type="scientific">Lutibacter oricola</name>
    <dbReference type="NCBI Taxonomy" id="762486"/>
    <lineage>
        <taxon>Bacteria</taxon>
        <taxon>Pseudomonadati</taxon>
        <taxon>Bacteroidota</taxon>
        <taxon>Flavobacteriia</taxon>
        <taxon>Flavobacteriales</taxon>
        <taxon>Flavobacteriaceae</taxon>
        <taxon>Lutibacter</taxon>
    </lineage>
</organism>
<dbReference type="GO" id="GO:0016740">
    <property type="term" value="F:transferase activity"/>
    <property type="evidence" value="ECO:0007669"/>
    <property type="project" value="UniProtKB-KW"/>
</dbReference>